<comment type="caution">
    <text evidence="1">Lacks conserved residue(s) required for the propagation of feature annotation.</text>
</comment>
<accession>A0AAE9CY32</accession>
<feature type="chain" id="PRO_5042112656" description="ShKT domain-containing protein" evidence="2">
    <location>
        <begin position="19"/>
        <end position="381"/>
    </location>
</feature>
<evidence type="ECO:0000256" key="2">
    <source>
        <dbReference type="SAM" id="SignalP"/>
    </source>
</evidence>
<name>A0AAE9CY32_CAEBR</name>
<dbReference type="InterPro" id="IPR003582">
    <property type="entry name" value="ShKT_dom"/>
</dbReference>
<dbReference type="EMBL" id="CP090895">
    <property type="protein sequence ID" value="ULT87154.1"/>
    <property type="molecule type" value="Genomic_DNA"/>
</dbReference>
<dbReference type="SMART" id="SM00254">
    <property type="entry name" value="ShKT"/>
    <property type="match status" value="5"/>
</dbReference>
<feature type="signal peptide" evidence="2">
    <location>
        <begin position="1"/>
        <end position="18"/>
    </location>
</feature>
<dbReference type="Gene3D" id="1.10.10.1940">
    <property type="match status" value="2"/>
</dbReference>
<gene>
    <name evidence="4" type="ORF">L3Y34_006738</name>
</gene>
<proteinExistence type="predicted"/>
<sequence>MIAIVSVLLALLAPQSNALISGDLNCTTYNGTFFVYTPAATACSNAISDASCAVLYPVAVAADGYPMPNNNAERPRPCYTSAAATPAAIVQDMKTAALSSCAKTCGLCCQTSAYNCANVAFPRLTCSTITRTQCTSPQWRTIIAQDCPSACGFCNDGGCVDAVPDCANDRSVCQAVGMQEIKDDHNCTEWNPNGFVYSWQAVACQDVADESYCKSRYPSMYYPAIGGGVNRPMQCYTFASTPPGTIDEDAKAAAIALCPKTCGYCCQTHAFNCQDKNVNMACWTVTQAQCVSPQWRDFLAEECPATCGYCGDCYDLNPECPKAPEVCTNPRMQDYVNLNCRRTCKRCTTGFTTTSTQRPTASPSTKTSPFTKTFTRPLTNF</sequence>
<dbReference type="Proteomes" id="UP000827892">
    <property type="component" value="Chromosome V"/>
</dbReference>
<evidence type="ECO:0000313" key="4">
    <source>
        <dbReference type="EMBL" id="ULT87154.1"/>
    </source>
</evidence>
<reference evidence="4 5" key="1">
    <citation type="submission" date="2022-02" db="EMBL/GenBank/DDBJ databases">
        <title>Chromosome-level reference genomes for two strains of Caenorhabditis briggsae: an improved platform for comparative genomics.</title>
        <authorList>
            <person name="Stevens L."/>
            <person name="Andersen E.C."/>
        </authorList>
    </citation>
    <scope>NUCLEOTIDE SEQUENCE [LARGE SCALE GENOMIC DNA]</scope>
    <source>
        <strain evidence="4">QX1410_ONT</strain>
        <tissue evidence="4">Whole-organism</tissue>
    </source>
</reference>
<organism evidence="4 5">
    <name type="scientific">Caenorhabditis briggsae</name>
    <dbReference type="NCBI Taxonomy" id="6238"/>
    <lineage>
        <taxon>Eukaryota</taxon>
        <taxon>Metazoa</taxon>
        <taxon>Ecdysozoa</taxon>
        <taxon>Nematoda</taxon>
        <taxon>Chromadorea</taxon>
        <taxon>Rhabditida</taxon>
        <taxon>Rhabditina</taxon>
        <taxon>Rhabditomorpha</taxon>
        <taxon>Rhabditoidea</taxon>
        <taxon>Rhabditidae</taxon>
        <taxon>Peloderinae</taxon>
        <taxon>Caenorhabditis</taxon>
    </lineage>
</organism>
<dbReference type="PANTHER" id="PTHR21724">
    <property type="entry name" value="SHKT DOMAIN-CONTAINING PROTEIN"/>
    <property type="match status" value="1"/>
</dbReference>
<keyword evidence="2" id="KW-0732">Signal</keyword>
<feature type="domain" description="ShKT" evidence="3">
    <location>
        <begin position="273"/>
        <end position="310"/>
    </location>
</feature>
<dbReference type="Pfam" id="PF01549">
    <property type="entry name" value="ShK"/>
    <property type="match status" value="6"/>
</dbReference>
<protein>
    <recommendedName>
        <fullName evidence="3">ShKT domain-containing protein</fullName>
    </recommendedName>
</protein>
<dbReference type="AlphaFoldDB" id="A0AAE9CY32"/>
<evidence type="ECO:0000259" key="3">
    <source>
        <dbReference type="PROSITE" id="PS51670"/>
    </source>
</evidence>
<evidence type="ECO:0000256" key="1">
    <source>
        <dbReference type="PROSITE-ProRule" id="PRU01005"/>
    </source>
</evidence>
<dbReference type="PROSITE" id="PS51670">
    <property type="entry name" value="SHKT"/>
    <property type="match status" value="1"/>
</dbReference>
<dbReference type="PANTHER" id="PTHR21724:SF25">
    <property type="entry name" value="SHKT DOMAIN-CONTAINING PROTEIN"/>
    <property type="match status" value="1"/>
</dbReference>
<evidence type="ECO:0000313" key="5">
    <source>
        <dbReference type="Proteomes" id="UP000827892"/>
    </source>
</evidence>